<dbReference type="OrthoDB" id="3004525at2759"/>
<dbReference type="GeneID" id="59351774"/>
<dbReference type="RefSeq" id="XP_037214464.1">
    <property type="nucleotide sequence ID" value="XM_037369258.1"/>
</dbReference>
<evidence type="ECO:0000313" key="2">
    <source>
        <dbReference type="EMBL" id="KAF7291342.1"/>
    </source>
</evidence>
<dbReference type="EMBL" id="JACAZF010000013">
    <property type="protein sequence ID" value="KAF7291342.1"/>
    <property type="molecule type" value="Genomic_DNA"/>
</dbReference>
<name>A0A8H6S3U6_9AGAR</name>
<dbReference type="Pfam" id="PF18803">
    <property type="entry name" value="CxC2"/>
    <property type="match status" value="1"/>
</dbReference>
<dbReference type="AlphaFoldDB" id="A0A8H6S3U6"/>
<sequence length="346" mass="39113">MPPVLTTVHRLTADNRRVFSETVPIAPTSPVKRARLEHMERQKAAVDLSNADDPERYEMGLEDVEEDFGFETATSRLTQPADKAMHHWAENQRDVYLQALLWREGRGDADQDVCSKCKKVDSAIYRCRTCHDVSLLCGLCCVETHRANPLHHIEQWTGVYFKKTSLRDLGLRIQFSHPLGQKCSLPRPGRPDFVVLADNGFHDVAVDFCGCVANEPHYIQLLKAGWYPSTSDAPRTCATFACLDTFHYQTLHGKTTAYDYYATLESLTDGTGIKPPQRYSSFLRMARQYRHLLLLKRGGRGHDQYGVMGTAPGELAIRCPACPRPGVNLPEGWEQAPPEDRQVRFP</sequence>
<comment type="caution">
    <text evidence="2">The sequence shown here is derived from an EMBL/GenBank/DDBJ whole genome shotgun (WGS) entry which is preliminary data.</text>
</comment>
<accession>A0A8H6S3U6</accession>
<dbReference type="Proteomes" id="UP000636479">
    <property type="component" value="Unassembled WGS sequence"/>
</dbReference>
<evidence type="ECO:0000313" key="3">
    <source>
        <dbReference type="Proteomes" id="UP000636479"/>
    </source>
</evidence>
<protein>
    <submittedName>
        <fullName evidence="2">CxC2 domain-containing protein</fullName>
    </submittedName>
</protein>
<reference evidence="2" key="1">
    <citation type="submission" date="2020-05" db="EMBL/GenBank/DDBJ databases">
        <title>Mycena genomes resolve the evolution of fungal bioluminescence.</title>
        <authorList>
            <person name="Tsai I.J."/>
        </authorList>
    </citation>
    <scope>NUCLEOTIDE SEQUENCE</scope>
    <source>
        <strain evidence="2">171206Taipei</strain>
    </source>
</reference>
<evidence type="ECO:0000259" key="1">
    <source>
        <dbReference type="Pfam" id="PF18803"/>
    </source>
</evidence>
<keyword evidence="3" id="KW-1185">Reference proteome</keyword>
<gene>
    <name evidence="2" type="ORF">MIND_01278700</name>
</gene>
<proteinExistence type="predicted"/>
<organism evidence="2 3">
    <name type="scientific">Mycena indigotica</name>
    <dbReference type="NCBI Taxonomy" id="2126181"/>
    <lineage>
        <taxon>Eukaryota</taxon>
        <taxon>Fungi</taxon>
        <taxon>Dikarya</taxon>
        <taxon>Basidiomycota</taxon>
        <taxon>Agaricomycotina</taxon>
        <taxon>Agaricomycetes</taxon>
        <taxon>Agaricomycetidae</taxon>
        <taxon>Agaricales</taxon>
        <taxon>Marasmiineae</taxon>
        <taxon>Mycenaceae</taxon>
        <taxon>Mycena</taxon>
    </lineage>
</organism>
<dbReference type="InterPro" id="IPR041457">
    <property type="entry name" value="CxC2_KDZ-assoc"/>
</dbReference>
<feature type="domain" description="CxC2-like cysteine cluster KDZ transposase-associated" evidence="1">
    <location>
        <begin position="166"/>
        <end position="272"/>
    </location>
</feature>